<feature type="transmembrane region" description="Helical" evidence="6">
    <location>
        <begin position="56"/>
        <end position="77"/>
    </location>
</feature>
<feature type="transmembrane region" description="Helical" evidence="6">
    <location>
        <begin position="194"/>
        <end position="213"/>
    </location>
</feature>
<dbReference type="CDD" id="cd06580">
    <property type="entry name" value="TM_PBP1_transp_TpRbsC_like"/>
    <property type="match status" value="1"/>
</dbReference>
<dbReference type="InterPro" id="IPR001851">
    <property type="entry name" value="ABC_transp_permease"/>
</dbReference>
<feature type="transmembrane region" description="Helical" evidence="6">
    <location>
        <begin position="242"/>
        <end position="261"/>
    </location>
</feature>
<feature type="transmembrane region" description="Helical" evidence="6">
    <location>
        <begin position="89"/>
        <end position="106"/>
    </location>
</feature>
<protein>
    <submittedName>
        <fullName evidence="7">Nucleoside ABC transporter membrane protein</fullName>
    </submittedName>
</protein>
<dbReference type="RefSeq" id="WP_092040759.1">
    <property type="nucleotide sequence ID" value="NZ_FOOK01000034.1"/>
</dbReference>
<evidence type="ECO:0000256" key="3">
    <source>
        <dbReference type="ARBA" id="ARBA00022692"/>
    </source>
</evidence>
<dbReference type="OrthoDB" id="45037at2"/>
<dbReference type="PANTHER" id="PTHR47089:SF1">
    <property type="entry name" value="GUANOSINE ABC TRANSPORTER PERMEASE PROTEIN NUPP"/>
    <property type="match status" value="1"/>
</dbReference>
<dbReference type="AlphaFoldDB" id="A0A1I2RWQ5"/>
<evidence type="ECO:0000256" key="4">
    <source>
        <dbReference type="ARBA" id="ARBA00022989"/>
    </source>
</evidence>
<keyword evidence="4 6" id="KW-1133">Transmembrane helix</keyword>
<keyword evidence="5 6" id="KW-0472">Membrane</keyword>
<dbReference type="EMBL" id="FOOK01000034">
    <property type="protein sequence ID" value="SFG43939.1"/>
    <property type="molecule type" value="Genomic_DNA"/>
</dbReference>
<sequence length="356" mass="38418">MNLFVRANRQSPLLLAVVSVLLGMLVGAVLMVLAGYDPVRAYSALFRTPFTQSFDIGETIRTISPLIMTGLAVAIAFRTGLFNIGAEGQYIIGQLVAIIVALKLPLPPVLHALVAMILGGLAGALWAFLPGLLKATRGVHEVISTIMMNFLAFYLSNFLVRSWLSSGADSTPMIPESASIRWDVLTGVFANSRIHLGIFIALLLALFMHWMLWRTTVGFEFRAVGLNPHASQYAGMSVRRSIILSMMISGSFAGLAGATEMLGTDEYLTILTFFNGLGFDGIAVALLGGNTPLGVILAAVLFGILTYGGGTMQFEANVPFEVIRVVFAAIILFVAANVTGWIVERFRRERRVKADA</sequence>
<evidence type="ECO:0000256" key="5">
    <source>
        <dbReference type="ARBA" id="ARBA00023136"/>
    </source>
</evidence>
<feature type="transmembrane region" description="Helical" evidence="6">
    <location>
        <begin position="112"/>
        <end position="133"/>
    </location>
</feature>
<gene>
    <name evidence="7" type="ORF">SAMN04488025_13418</name>
</gene>
<keyword evidence="8" id="KW-1185">Reference proteome</keyword>
<evidence type="ECO:0000313" key="8">
    <source>
        <dbReference type="Proteomes" id="UP000198661"/>
    </source>
</evidence>
<dbReference type="Pfam" id="PF02653">
    <property type="entry name" value="BPD_transp_2"/>
    <property type="match status" value="1"/>
</dbReference>
<dbReference type="PANTHER" id="PTHR47089">
    <property type="entry name" value="ABC TRANSPORTER, PERMEASE PROTEIN"/>
    <property type="match status" value="1"/>
</dbReference>
<organism evidence="7 8">
    <name type="scientific">Planifilum fulgidum</name>
    <dbReference type="NCBI Taxonomy" id="201973"/>
    <lineage>
        <taxon>Bacteria</taxon>
        <taxon>Bacillati</taxon>
        <taxon>Bacillota</taxon>
        <taxon>Bacilli</taxon>
        <taxon>Bacillales</taxon>
        <taxon>Thermoactinomycetaceae</taxon>
        <taxon>Planifilum</taxon>
    </lineage>
</organism>
<feature type="transmembrane region" description="Helical" evidence="6">
    <location>
        <begin position="12"/>
        <end position="36"/>
    </location>
</feature>
<reference evidence="7 8" key="1">
    <citation type="submission" date="2016-10" db="EMBL/GenBank/DDBJ databases">
        <authorList>
            <person name="de Groot N.N."/>
        </authorList>
    </citation>
    <scope>NUCLEOTIDE SEQUENCE [LARGE SCALE GENOMIC DNA]</scope>
    <source>
        <strain evidence="7 8">DSM 44945</strain>
    </source>
</reference>
<feature type="transmembrane region" description="Helical" evidence="6">
    <location>
        <begin position="267"/>
        <end position="286"/>
    </location>
</feature>
<proteinExistence type="predicted"/>
<evidence type="ECO:0000256" key="6">
    <source>
        <dbReference type="SAM" id="Phobius"/>
    </source>
</evidence>
<keyword evidence="2" id="KW-1003">Cell membrane</keyword>
<dbReference type="Proteomes" id="UP000198661">
    <property type="component" value="Unassembled WGS sequence"/>
</dbReference>
<evidence type="ECO:0000256" key="2">
    <source>
        <dbReference type="ARBA" id="ARBA00022475"/>
    </source>
</evidence>
<evidence type="ECO:0000313" key="7">
    <source>
        <dbReference type="EMBL" id="SFG43939.1"/>
    </source>
</evidence>
<feature type="transmembrane region" description="Helical" evidence="6">
    <location>
        <begin position="322"/>
        <end position="343"/>
    </location>
</feature>
<feature type="transmembrane region" description="Helical" evidence="6">
    <location>
        <begin position="145"/>
        <end position="164"/>
    </location>
</feature>
<name>A0A1I2RWQ5_9BACL</name>
<comment type="subcellular location">
    <subcellularLocation>
        <location evidence="1">Cell membrane</location>
        <topology evidence="1">Multi-pass membrane protein</topology>
    </subcellularLocation>
</comment>
<dbReference type="STRING" id="201973.SAMN04488025_13418"/>
<evidence type="ECO:0000256" key="1">
    <source>
        <dbReference type="ARBA" id="ARBA00004651"/>
    </source>
</evidence>
<dbReference type="GO" id="GO:0005886">
    <property type="term" value="C:plasma membrane"/>
    <property type="evidence" value="ECO:0007669"/>
    <property type="project" value="UniProtKB-SubCell"/>
</dbReference>
<keyword evidence="3 6" id="KW-0812">Transmembrane</keyword>
<dbReference type="GO" id="GO:0022857">
    <property type="term" value="F:transmembrane transporter activity"/>
    <property type="evidence" value="ECO:0007669"/>
    <property type="project" value="InterPro"/>
</dbReference>
<accession>A0A1I2RWQ5</accession>
<feature type="transmembrane region" description="Helical" evidence="6">
    <location>
        <begin position="293"/>
        <end position="310"/>
    </location>
</feature>